<dbReference type="AlphaFoldDB" id="A0A6J4PCT5"/>
<gene>
    <name evidence="2" type="ORF">AVDCRST_MAG06-2565</name>
</gene>
<sequence length="134" mass="14152">GVAEQHRTGRHGRRLLGRGVLPLHGRLGRRLGPGCGAQPPGGRHRGHRPGPAGRRAAARRELLDPGLLSPARPGAGGLRARLRHRHRPHLPGRRALRRDGAGPRGPHRGGAAAHHRAARGRDRPGGDRAGGPAM</sequence>
<reference evidence="2" key="1">
    <citation type="submission" date="2020-02" db="EMBL/GenBank/DDBJ databases">
        <authorList>
            <person name="Meier V. D."/>
        </authorList>
    </citation>
    <scope>NUCLEOTIDE SEQUENCE</scope>
    <source>
        <strain evidence="2">AVDCRST_MAG06</strain>
    </source>
</reference>
<proteinExistence type="predicted"/>
<name>A0A6J4PCT5_9ACTN</name>
<feature type="compositionally biased region" description="Basic residues" evidence="1">
    <location>
        <begin position="80"/>
        <end position="96"/>
    </location>
</feature>
<organism evidence="2">
    <name type="scientific">uncultured Nocardioides sp</name>
    <dbReference type="NCBI Taxonomy" id="198441"/>
    <lineage>
        <taxon>Bacteria</taxon>
        <taxon>Bacillati</taxon>
        <taxon>Actinomycetota</taxon>
        <taxon>Actinomycetes</taxon>
        <taxon>Propionibacteriales</taxon>
        <taxon>Nocardioidaceae</taxon>
        <taxon>Nocardioides</taxon>
        <taxon>environmental samples</taxon>
    </lineage>
</organism>
<feature type="non-terminal residue" evidence="2">
    <location>
        <position position="1"/>
    </location>
</feature>
<dbReference type="EMBL" id="CADCUP010000171">
    <property type="protein sequence ID" value="CAA9406510.1"/>
    <property type="molecule type" value="Genomic_DNA"/>
</dbReference>
<evidence type="ECO:0000313" key="2">
    <source>
        <dbReference type="EMBL" id="CAA9406510.1"/>
    </source>
</evidence>
<accession>A0A6J4PCT5</accession>
<feature type="non-terminal residue" evidence="2">
    <location>
        <position position="134"/>
    </location>
</feature>
<protein>
    <submittedName>
        <fullName evidence="2">Uncharacterized MFS-type transporter</fullName>
    </submittedName>
</protein>
<evidence type="ECO:0000256" key="1">
    <source>
        <dbReference type="SAM" id="MobiDB-lite"/>
    </source>
</evidence>
<feature type="region of interest" description="Disordered" evidence="1">
    <location>
        <begin position="1"/>
        <end position="134"/>
    </location>
</feature>